<comment type="similarity">
    <text evidence="1">Belongs to the cycloisomerase 2 family.</text>
</comment>
<keyword evidence="2" id="KW-0119">Carbohydrate metabolism</keyword>
<dbReference type="GO" id="GO:0017057">
    <property type="term" value="F:6-phosphogluconolactonase activity"/>
    <property type="evidence" value="ECO:0007669"/>
    <property type="project" value="TreeGrafter"/>
</dbReference>
<protein>
    <submittedName>
        <fullName evidence="4">3-carboxymuconate cyclase</fullName>
    </submittedName>
</protein>
<proteinExistence type="inferred from homology"/>
<dbReference type="OrthoDB" id="9790815at2"/>
<evidence type="ECO:0000256" key="2">
    <source>
        <dbReference type="ARBA" id="ARBA00022526"/>
    </source>
</evidence>
<comment type="caution">
    <text evidence="4">The sequence shown here is derived from an EMBL/GenBank/DDBJ whole genome shotgun (WGS) entry which is preliminary data.</text>
</comment>
<gene>
    <name evidence="4" type="ORF">BTN82_13155</name>
</gene>
<dbReference type="GO" id="GO:0006006">
    <property type="term" value="P:glucose metabolic process"/>
    <property type="evidence" value="ECO:0007669"/>
    <property type="project" value="UniProtKB-KW"/>
</dbReference>
<dbReference type="Gene3D" id="2.130.10.10">
    <property type="entry name" value="YVTN repeat-like/Quinoprotein amine dehydrogenase"/>
    <property type="match status" value="1"/>
</dbReference>
<dbReference type="Proteomes" id="UP000185578">
    <property type="component" value="Unassembled WGS sequence"/>
</dbReference>
<accession>A0A1Q8EQE6</accession>
<dbReference type="PANTHER" id="PTHR30344:SF1">
    <property type="entry name" value="6-PHOSPHOGLUCONOLACTONASE"/>
    <property type="match status" value="1"/>
</dbReference>
<dbReference type="EMBL" id="MSCT01000010">
    <property type="protein sequence ID" value="OLF54001.1"/>
    <property type="molecule type" value="Genomic_DNA"/>
</dbReference>
<keyword evidence="2" id="KW-0313">Glucose metabolism</keyword>
<dbReference type="InterPro" id="IPR015943">
    <property type="entry name" value="WD40/YVTN_repeat-like_dom_sf"/>
</dbReference>
<dbReference type="Pfam" id="PF10282">
    <property type="entry name" value="Lactonase"/>
    <property type="match status" value="1"/>
</dbReference>
<feature type="signal peptide" evidence="3">
    <location>
        <begin position="1"/>
        <end position="22"/>
    </location>
</feature>
<dbReference type="InterPro" id="IPR011045">
    <property type="entry name" value="N2O_reductase_N"/>
</dbReference>
<dbReference type="PANTHER" id="PTHR30344">
    <property type="entry name" value="6-PHOSPHOGLUCONOLACTONASE-RELATED"/>
    <property type="match status" value="1"/>
</dbReference>
<evidence type="ECO:0000313" key="5">
    <source>
        <dbReference type="Proteomes" id="UP000185578"/>
    </source>
</evidence>
<sequence length="390" mass="42285">MKMRNFWPLLMAGSVGAMSVQAAPVETQELLVGSYTQGQSEGIYRFRFDGRTGKIDAKPLQVVKSANPSWLILSKDQKQLFVVNENGPGQVDPIGRVSSFSIEAKGHKLSPINQVQSLGNEPTHSSLSGDGRYLFVSNYSVVEDPGGSLAVLPVGADGKLSPVVQLSSHPASRVNPERQVSAHVHSTVSSPDGKFVFASDLGADKVFVYRYDPKANAERPLTAAEPAFVELPPGSGPRHLLFSADGKHAYLTMEMSAQVAVFDYQDGKLTQTQILDLTSGGKDKKAAGALHASKDGKYLYVSNRGTANQLLVFAIDEASGQLKEIQRRSVEGDHPREFSLDPSNQYVLIGNQKSNEIVVIERDAKTGFLGKTVQKLPFDSPSDIKFLVRQ</sequence>
<dbReference type="InterPro" id="IPR019405">
    <property type="entry name" value="Lactonase_7-beta_prop"/>
</dbReference>
<evidence type="ECO:0000313" key="4">
    <source>
        <dbReference type="EMBL" id="OLF54001.1"/>
    </source>
</evidence>
<feature type="chain" id="PRO_5012750997" evidence="3">
    <location>
        <begin position="23"/>
        <end position="390"/>
    </location>
</feature>
<evidence type="ECO:0000256" key="3">
    <source>
        <dbReference type="SAM" id="SignalP"/>
    </source>
</evidence>
<organism evidence="4 5">
    <name type="scientific">Pseudomonas chlororaphis</name>
    <dbReference type="NCBI Taxonomy" id="587753"/>
    <lineage>
        <taxon>Bacteria</taxon>
        <taxon>Pseudomonadati</taxon>
        <taxon>Pseudomonadota</taxon>
        <taxon>Gammaproteobacteria</taxon>
        <taxon>Pseudomonadales</taxon>
        <taxon>Pseudomonadaceae</taxon>
        <taxon>Pseudomonas</taxon>
    </lineage>
</organism>
<evidence type="ECO:0000256" key="1">
    <source>
        <dbReference type="ARBA" id="ARBA00005564"/>
    </source>
</evidence>
<name>A0A1Q8EQE6_9PSED</name>
<dbReference type="SUPFAM" id="SSF50974">
    <property type="entry name" value="Nitrous oxide reductase, N-terminal domain"/>
    <property type="match status" value="1"/>
</dbReference>
<dbReference type="GO" id="GO:0005829">
    <property type="term" value="C:cytosol"/>
    <property type="evidence" value="ECO:0007669"/>
    <property type="project" value="TreeGrafter"/>
</dbReference>
<dbReference type="InterPro" id="IPR050282">
    <property type="entry name" value="Cycloisomerase_2"/>
</dbReference>
<keyword evidence="3" id="KW-0732">Signal</keyword>
<dbReference type="AlphaFoldDB" id="A0A1Q8EQE6"/>
<dbReference type="RefSeq" id="WP_075119547.1">
    <property type="nucleotide sequence ID" value="NZ_MSCT01000010.1"/>
</dbReference>
<reference evidence="4 5" key="1">
    <citation type="submission" date="2016-12" db="EMBL/GenBank/DDBJ databases">
        <authorList>
            <person name="Song W.-J."/>
            <person name="Kurnit D.M."/>
        </authorList>
    </citation>
    <scope>NUCLEOTIDE SEQUENCE [LARGE SCALE GENOMIC DNA]</scope>
    <source>
        <strain evidence="4 5">PCL1601</strain>
    </source>
</reference>